<accession>A0A9Q3KKM3</accession>
<gene>
    <name evidence="2" type="ORF">O181_121199</name>
</gene>
<dbReference type="AlphaFoldDB" id="A0A9Q3KKM3"/>
<organism evidence="2 3">
    <name type="scientific">Austropuccinia psidii MF-1</name>
    <dbReference type="NCBI Taxonomy" id="1389203"/>
    <lineage>
        <taxon>Eukaryota</taxon>
        <taxon>Fungi</taxon>
        <taxon>Dikarya</taxon>
        <taxon>Basidiomycota</taxon>
        <taxon>Pucciniomycotina</taxon>
        <taxon>Pucciniomycetes</taxon>
        <taxon>Pucciniales</taxon>
        <taxon>Sphaerophragmiaceae</taxon>
        <taxon>Austropuccinia</taxon>
    </lineage>
</organism>
<feature type="compositionally biased region" description="Basic and acidic residues" evidence="1">
    <location>
        <begin position="39"/>
        <end position="50"/>
    </location>
</feature>
<protein>
    <submittedName>
        <fullName evidence="2">Uncharacterized protein</fullName>
    </submittedName>
</protein>
<dbReference type="Proteomes" id="UP000765509">
    <property type="component" value="Unassembled WGS sequence"/>
</dbReference>
<proteinExistence type="predicted"/>
<feature type="region of interest" description="Disordered" evidence="1">
    <location>
        <begin position="1"/>
        <end position="68"/>
    </location>
</feature>
<evidence type="ECO:0000256" key="1">
    <source>
        <dbReference type="SAM" id="MobiDB-lite"/>
    </source>
</evidence>
<comment type="caution">
    <text evidence="2">The sequence shown here is derived from an EMBL/GenBank/DDBJ whole genome shotgun (WGS) entry which is preliminary data.</text>
</comment>
<evidence type="ECO:0000313" key="3">
    <source>
        <dbReference type="Proteomes" id="UP000765509"/>
    </source>
</evidence>
<evidence type="ECO:0000313" key="2">
    <source>
        <dbReference type="EMBL" id="MBW0581484.1"/>
    </source>
</evidence>
<name>A0A9Q3KKM3_9BASI</name>
<feature type="compositionally biased region" description="Basic and acidic residues" evidence="1">
    <location>
        <begin position="58"/>
        <end position="68"/>
    </location>
</feature>
<dbReference type="EMBL" id="AVOT02110108">
    <property type="protein sequence ID" value="MBW0581484.1"/>
    <property type="molecule type" value="Genomic_DNA"/>
</dbReference>
<keyword evidence="3" id="KW-1185">Reference proteome</keyword>
<reference evidence="2" key="1">
    <citation type="submission" date="2021-03" db="EMBL/GenBank/DDBJ databases">
        <title>Draft genome sequence of rust myrtle Austropuccinia psidii MF-1, a brazilian biotype.</title>
        <authorList>
            <person name="Quecine M.C."/>
            <person name="Pachon D.M.R."/>
            <person name="Bonatelli M.L."/>
            <person name="Correr F.H."/>
            <person name="Franceschini L.M."/>
            <person name="Leite T.F."/>
            <person name="Margarido G.R.A."/>
            <person name="Almeida C.A."/>
            <person name="Ferrarezi J.A."/>
            <person name="Labate C.A."/>
        </authorList>
    </citation>
    <scope>NUCLEOTIDE SEQUENCE</scope>
    <source>
        <strain evidence="2">MF-1</strain>
    </source>
</reference>
<sequence length="68" mass="7464">MEQNALFAPCQDTPIPQVEPDETSQHDEPPIPGPIQSSESHEDTSTHEPQPEVSPTQSREEAFGKSPL</sequence>